<keyword evidence="1" id="KW-0812">Transmembrane</keyword>
<gene>
    <name evidence="2" type="ORF">VTL71DRAFT_5490</name>
</gene>
<keyword evidence="3" id="KW-1185">Reference proteome</keyword>
<accession>A0ABR4C1T8</accession>
<sequence>MSLDFTILPFKYSQILSVLGCLFYGVIWRLLDYIFSSLCIGRCWLFLYCTFFFFFFLLDGCHSHSIACWSFARFFHACYINSGFCIEKTKGWNGHGVM</sequence>
<protein>
    <submittedName>
        <fullName evidence="2">Uncharacterized protein</fullName>
    </submittedName>
</protein>
<dbReference type="EMBL" id="JAZHXI010000015">
    <property type="protein sequence ID" value="KAL2063685.1"/>
    <property type="molecule type" value="Genomic_DNA"/>
</dbReference>
<feature type="transmembrane region" description="Helical" evidence="1">
    <location>
        <begin position="38"/>
        <end position="58"/>
    </location>
</feature>
<evidence type="ECO:0000313" key="3">
    <source>
        <dbReference type="Proteomes" id="UP001595075"/>
    </source>
</evidence>
<dbReference type="Proteomes" id="UP001595075">
    <property type="component" value="Unassembled WGS sequence"/>
</dbReference>
<proteinExistence type="predicted"/>
<evidence type="ECO:0000313" key="2">
    <source>
        <dbReference type="EMBL" id="KAL2063685.1"/>
    </source>
</evidence>
<feature type="transmembrane region" description="Helical" evidence="1">
    <location>
        <begin position="12"/>
        <end position="31"/>
    </location>
</feature>
<name>A0ABR4C1T8_9HELO</name>
<comment type="caution">
    <text evidence="2">The sequence shown here is derived from an EMBL/GenBank/DDBJ whole genome shotgun (WGS) entry which is preliminary data.</text>
</comment>
<organism evidence="2 3">
    <name type="scientific">Oculimacula yallundae</name>
    <dbReference type="NCBI Taxonomy" id="86028"/>
    <lineage>
        <taxon>Eukaryota</taxon>
        <taxon>Fungi</taxon>
        <taxon>Dikarya</taxon>
        <taxon>Ascomycota</taxon>
        <taxon>Pezizomycotina</taxon>
        <taxon>Leotiomycetes</taxon>
        <taxon>Helotiales</taxon>
        <taxon>Ploettnerulaceae</taxon>
        <taxon>Oculimacula</taxon>
    </lineage>
</organism>
<keyword evidence="1" id="KW-1133">Transmembrane helix</keyword>
<keyword evidence="1" id="KW-0472">Membrane</keyword>
<evidence type="ECO:0000256" key="1">
    <source>
        <dbReference type="SAM" id="Phobius"/>
    </source>
</evidence>
<reference evidence="2 3" key="1">
    <citation type="journal article" date="2024" name="Commun. Biol.">
        <title>Comparative genomic analysis of thermophilic fungi reveals convergent evolutionary adaptations and gene losses.</title>
        <authorList>
            <person name="Steindorff A.S."/>
            <person name="Aguilar-Pontes M.V."/>
            <person name="Robinson A.J."/>
            <person name="Andreopoulos B."/>
            <person name="LaButti K."/>
            <person name="Kuo A."/>
            <person name="Mondo S."/>
            <person name="Riley R."/>
            <person name="Otillar R."/>
            <person name="Haridas S."/>
            <person name="Lipzen A."/>
            <person name="Grimwood J."/>
            <person name="Schmutz J."/>
            <person name="Clum A."/>
            <person name="Reid I.D."/>
            <person name="Moisan M.C."/>
            <person name="Butler G."/>
            <person name="Nguyen T.T.M."/>
            <person name="Dewar K."/>
            <person name="Conant G."/>
            <person name="Drula E."/>
            <person name="Henrissat B."/>
            <person name="Hansel C."/>
            <person name="Singer S."/>
            <person name="Hutchinson M.I."/>
            <person name="de Vries R.P."/>
            <person name="Natvig D.O."/>
            <person name="Powell A.J."/>
            <person name="Tsang A."/>
            <person name="Grigoriev I.V."/>
        </authorList>
    </citation>
    <scope>NUCLEOTIDE SEQUENCE [LARGE SCALE GENOMIC DNA]</scope>
    <source>
        <strain evidence="2 3">CBS 494.80</strain>
    </source>
</reference>